<protein>
    <submittedName>
        <fullName evidence="1">Uncharacterized protein</fullName>
    </submittedName>
</protein>
<organism evidence="1 2">
    <name type="scientific">Sphingomonas naphthae</name>
    <dbReference type="NCBI Taxonomy" id="1813468"/>
    <lineage>
        <taxon>Bacteria</taxon>
        <taxon>Pseudomonadati</taxon>
        <taxon>Pseudomonadota</taxon>
        <taxon>Alphaproteobacteria</taxon>
        <taxon>Sphingomonadales</taxon>
        <taxon>Sphingomonadaceae</taxon>
        <taxon>Sphingomonas</taxon>
    </lineage>
</organism>
<evidence type="ECO:0000313" key="2">
    <source>
        <dbReference type="Proteomes" id="UP001220395"/>
    </source>
</evidence>
<accession>A0ABY7TNG8</accession>
<evidence type="ECO:0000313" key="1">
    <source>
        <dbReference type="EMBL" id="WCT73945.1"/>
    </source>
</evidence>
<dbReference type="RefSeq" id="WP_273688597.1">
    <property type="nucleotide sequence ID" value="NZ_CP117411.1"/>
</dbReference>
<dbReference type="EMBL" id="CP117411">
    <property type="protein sequence ID" value="WCT73945.1"/>
    <property type="molecule type" value="Genomic_DNA"/>
</dbReference>
<proteinExistence type="predicted"/>
<dbReference type="Proteomes" id="UP001220395">
    <property type="component" value="Chromosome"/>
</dbReference>
<keyword evidence="2" id="KW-1185">Reference proteome</keyword>
<reference evidence="1 2" key="1">
    <citation type="submission" date="2023-02" db="EMBL/GenBank/DDBJ databases">
        <title>Genome sequence of Sphingomonas naphthae.</title>
        <authorList>
            <person name="Kim S."/>
            <person name="Heo J."/>
            <person name="Kwon S.-W."/>
        </authorList>
    </citation>
    <scope>NUCLEOTIDE SEQUENCE [LARGE SCALE GENOMIC DNA]</scope>
    <source>
        <strain evidence="1 2">KACC 18716</strain>
    </source>
</reference>
<name>A0ABY7TNG8_9SPHN</name>
<sequence length="62" mass="6803">MPSALEPLGRSPARQRVIRDTLAALAARKADRLARQDAARRGAATKVHQAYRADPLVREVRG</sequence>
<gene>
    <name evidence="1" type="ORF">PQ455_01550</name>
</gene>